<reference evidence="3 4" key="1">
    <citation type="journal article" date="2014" name="Proc. Natl. Acad. Sci. U.S.A.">
        <title>Trajectory and genomic determinants of fungal-pathogen speciation and host adaptation.</title>
        <authorList>
            <person name="Hu X."/>
            <person name="Xiao G."/>
            <person name="Zheng P."/>
            <person name="Shang Y."/>
            <person name="Su Y."/>
            <person name="Zhang X."/>
            <person name="Liu X."/>
            <person name="Zhan S."/>
            <person name="St Leger R.J."/>
            <person name="Wang C."/>
        </authorList>
    </citation>
    <scope>NUCLEOTIDE SEQUENCE [LARGE SCALE GENOMIC DNA]</scope>
    <source>
        <strain evidence="3 4">ARSEF 977</strain>
    </source>
</reference>
<dbReference type="InterPro" id="IPR011009">
    <property type="entry name" value="Kinase-like_dom_sf"/>
</dbReference>
<proteinExistence type="predicted"/>
<dbReference type="InterPro" id="IPR051678">
    <property type="entry name" value="AGP_Transferase"/>
</dbReference>
<evidence type="ECO:0000259" key="2">
    <source>
        <dbReference type="Pfam" id="PF01636"/>
    </source>
</evidence>
<feature type="chain" id="PRO_5002089527" evidence="1">
    <location>
        <begin position="20"/>
        <end position="453"/>
    </location>
</feature>
<evidence type="ECO:0000313" key="4">
    <source>
        <dbReference type="Proteomes" id="UP000031192"/>
    </source>
</evidence>
<evidence type="ECO:0000313" key="3">
    <source>
        <dbReference type="EMBL" id="KID91888.1"/>
    </source>
</evidence>
<dbReference type="InterPro" id="IPR002575">
    <property type="entry name" value="Aminoglycoside_PTrfase"/>
</dbReference>
<comment type="caution">
    <text evidence="3">The sequence shown here is derived from an EMBL/GenBank/DDBJ whole genome shotgun (WGS) entry which is preliminary data.</text>
</comment>
<keyword evidence="1" id="KW-0732">Signal</keyword>
<evidence type="ECO:0000256" key="1">
    <source>
        <dbReference type="SAM" id="SignalP"/>
    </source>
</evidence>
<feature type="signal peptide" evidence="1">
    <location>
        <begin position="1"/>
        <end position="19"/>
    </location>
</feature>
<dbReference type="HOGENOM" id="CLU_030115_2_1_1"/>
<dbReference type="PANTHER" id="PTHR21310">
    <property type="entry name" value="AMINOGLYCOSIDE PHOSPHOTRANSFERASE-RELATED-RELATED"/>
    <property type="match status" value="1"/>
</dbReference>
<protein>
    <submittedName>
        <fullName evidence="3">Phosphotransferase enzyme family protein</fullName>
    </submittedName>
</protein>
<dbReference type="Pfam" id="PF01636">
    <property type="entry name" value="APH"/>
    <property type="match status" value="1"/>
</dbReference>
<feature type="domain" description="Aminoglycoside phosphotransferase" evidence="2">
    <location>
        <begin position="97"/>
        <end position="330"/>
    </location>
</feature>
<dbReference type="Proteomes" id="UP000031192">
    <property type="component" value="Unassembled WGS sequence"/>
</dbReference>
<keyword evidence="4" id="KW-1185">Reference proteome</keyword>
<sequence length="453" mass="50990">MPSFRLLVSLRCWIDAVVSRLWRCLLSLGGASYTAREPVTTITGDTTPNDEYLALTDDEVAKASDNFVESLLPEKIKALASRYNGGRSCDITGQARGSYNVCFFVKFDNEEEWVVRIPIEPALYKPWETLLSEVATIDIPVAQIHAYGKGEKLTASPTATQMFLILDYIPGAPLATERLLRANGTMKTTFFRQLVGYLAELWSLELRAIGSLMLCGNASQPIVGGLLAQSSNDACRDMPSFVSSKAFVESQFDLISRYLLAPRHDHPEDEVRYDMFCLSSMKPYFSSVIKPEFDSGPFVLSHPDLRPSNIIVNEEMGIVGFIDWQFASVVPRQLCTPPAWVTGHTWTNYDKLFLSSFSVALALDDKLPEPLNREWRDPSSTSLHVAHIIRRPADLNRVFQNYFAKGQDARELEEAETKLFQDPRVALEAQQIAERNARYTEYLKSQGRYTKVA</sequence>
<organism evidence="3 4">
    <name type="scientific">Metarhizium guizhouense (strain ARSEF 977)</name>
    <dbReference type="NCBI Taxonomy" id="1276136"/>
    <lineage>
        <taxon>Eukaryota</taxon>
        <taxon>Fungi</taxon>
        <taxon>Dikarya</taxon>
        <taxon>Ascomycota</taxon>
        <taxon>Pezizomycotina</taxon>
        <taxon>Sordariomycetes</taxon>
        <taxon>Hypocreomycetidae</taxon>
        <taxon>Hypocreales</taxon>
        <taxon>Clavicipitaceae</taxon>
        <taxon>Metarhizium</taxon>
    </lineage>
</organism>
<dbReference type="OrthoDB" id="4866437at2759"/>
<dbReference type="GO" id="GO:0016740">
    <property type="term" value="F:transferase activity"/>
    <property type="evidence" value="ECO:0007669"/>
    <property type="project" value="UniProtKB-KW"/>
</dbReference>
<name>A0A0B4H921_METGA</name>
<dbReference type="SUPFAM" id="SSF56112">
    <property type="entry name" value="Protein kinase-like (PK-like)"/>
    <property type="match status" value="1"/>
</dbReference>
<gene>
    <name evidence="3" type="ORF">MGU_00799</name>
</gene>
<dbReference type="PANTHER" id="PTHR21310:SF37">
    <property type="entry name" value="AMINOGLYCOSIDE PHOSPHOTRANSFERASE DOMAIN-CONTAINING PROTEIN"/>
    <property type="match status" value="1"/>
</dbReference>
<accession>A0A0B4H921</accession>
<dbReference type="AlphaFoldDB" id="A0A0B4H921"/>
<dbReference type="Gene3D" id="3.90.1200.10">
    <property type="match status" value="1"/>
</dbReference>
<dbReference type="EMBL" id="AZNH01000002">
    <property type="protein sequence ID" value="KID91888.1"/>
    <property type="molecule type" value="Genomic_DNA"/>
</dbReference>